<organism evidence="1 2">
    <name type="scientific">Labrys wisconsinensis</name>
    <dbReference type="NCBI Taxonomy" id="425677"/>
    <lineage>
        <taxon>Bacteria</taxon>
        <taxon>Pseudomonadati</taxon>
        <taxon>Pseudomonadota</taxon>
        <taxon>Alphaproteobacteria</taxon>
        <taxon>Hyphomicrobiales</taxon>
        <taxon>Xanthobacteraceae</taxon>
        <taxon>Labrys</taxon>
    </lineage>
</organism>
<comment type="caution">
    <text evidence="1">The sequence shown here is derived from an EMBL/GenBank/DDBJ whole genome shotgun (WGS) entry which is preliminary data.</text>
</comment>
<dbReference type="RefSeq" id="WP_307266573.1">
    <property type="nucleotide sequence ID" value="NZ_JAUSVX010000001.1"/>
</dbReference>
<keyword evidence="2" id="KW-1185">Reference proteome</keyword>
<accession>A0ABU0IYX1</accession>
<protein>
    <submittedName>
        <fullName evidence="1">Uncharacterized protein</fullName>
    </submittedName>
</protein>
<gene>
    <name evidence="1" type="ORF">QO011_000207</name>
</gene>
<dbReference type="EMBL" id="JAUSVX010000001">
    <property type="protein sequence ID" value="MDQ0467212.1"/>
    <property type="molecule type" value="Genomic_DNA"/>
</dbReference>
<proteinExistence type="predicted"/>
<reference evidence="1 2" key="1">
    <citation type="submission" date="2023-07" db="EMBL/GenBank/DDBJ databases">
        <title>Genomic Encyclopedia of Type Strains, Phase IV (KMG-IV): sequencing the most valuable type-strain genomes for metagenomic binning, comparative biology and taxonomic classification.</title>
        <authorList>
            <person name="Goeker M."/>
        </authorList>
    </citation>
    <scope>NUCLEOTIDE SEQUENCE [LARGE SCALE GENOMIC DNA]</scope>
    <source>
        <strain evidence="1 2">DSM 19619</strain>
    </source>
</reference>
<evidence type="ECO:0000313" key="2">
    <source>
        <dbReference type="Proteomes" id="UP001242480"/>
    </source>
</evidence>
<sequence length="99" mass="10655">MAELVTHVETRRVAVPAGWAAAKQTHPAVAMAIHAISSPMRSAEAIWDLPTSAECEEVKRRVQAYISEGAFPADPDGIYEWGLNLLVLAKGRNGTATEV</sequence>
<evidence type="ECO:0000313" key="1">
    <source>
        <dbReference type="EMBL" id="MDQ0467212.1"/>
    </source>
</evidence>
<name>A0ABU0IYX1_9HYPH</name>
<dbReference type="Proteomes" id="UP001242480">
    <property type="component" value="Unassembled WGS sequence"/>
</dbReference>